<evidence type="ECO:0000313" key="2">
    <source>
        <dbReference type="Proteomes" id="UP001637618"/>
    </source>
</evidence>
<keyword evidence="2" id="KW-1185">Reference proteome</keyword>
<gene>
    <name evidence="1" type="ORF">OOJ96_11315</name>
</gene>
<reference evidence="1" key="1">
    <citation type="submission" date="2022-11" db="EMBL/GenBank/DDBJ databases">
        <title>Draft genome sequences of strains of Pseudomonas imrae sp. nov.</title>
        <authorList>
            <person name="Salva Serra F."/>
            <person name="Nimje P."/>
            <person name="Moore E.R.B."/>
            <person name="Marathe N.P."/>
        </authorList>
    </citation>
    <scope>NUCLEOTIDE SEQUENCE</scope>
    <source>
        <strain evidence="1">15FMM2</strain>
    </source>
</reference>
<dbReference type="EMBL" id="JAPEQY010000007">
    <property type="protein sequence ID" value="MFO2477998.1"/>
    <property type="molecule type" value="Genomic_DNA"/>
</dbReference>
<evidence type="ECO:0000313" key="1">
    <source>
        <dbReference type="EMBL" id="MFO2477998.1"/>
    </source>
</evidence>
<proteinExistence type="predicted"/>
<sequence>MIQRVYLTGASGAGVTTLGKALAAALQLPHVDVDDYYWYATDPPYVKARLPAERVALLGQALARGQWVLSGSLDGWGDELIVDAQQVVLVDTPTPLRIERLKDREAVRFGERVAPGGDMHAAHQAFLAWAAGYDNATFAGRSRPRHEAWFARLKHPAQRVDGSRCVEALLQQVQSFQA</sequence>
<name>A0ACC7PCK5_9PSED</name>
<comment type="caution">
    <text evidence="1">The sequence shown here is derived from an EMBL/GenBank/DDBJ whole genome shotgun (WGS) entry which is preliminary data.</text>
</comment>
<accession>A0ACC7PCK5</accession>
<dbReference type="Proteomes" id="UP001637618">
    <property type="component" value="Unassembled WGS sequence"/>
</dbReference>
<protein>
    <submittedName>
        <fullName evidence="1">AAA family ATPase</fullName>
    </submittedName>
</protein>
<organism evidence="1 2">
    <name type="scientific">Pseudomonas imrae</name>
    <dbReference type="NCBI Taxonomy" id="2992837"/>
    <lineage>
        <taxon>Bacteria</taxon>
        <taxon>Pseudomonadati</taxon>
        <taxon>Pseudomonadota</taxon>
        <taxon>Gammaproteobacteria</taxon>
        <taxon>Pseudomonadales</taxon>
        <taxon>Pseudomonadaceae</taxon>
        <taxon>Pseudomonas</taxon>
    </lineage>
</organism>